<accession>A0A0N1H592</accession>
<sequence length="294" mass="32664">MSESTTEYEKLVKALEDISIRERDGQIQTVILDDCLPSSCDVALTSCGEEQMSQLLVRLLNMARKCMDGVKDETIPLLDHAARALVTYALDKLCHDGYSLFHVIGAIALEHSRSSPALIVEAWKAACIMNDLSSKIIDHINMDAEFGALGQGFGHCTVRGSDKPYLQILLKRPLNKIHHLRLMTDGLEEALCSTYDQFVNALDAESGLLEAPPAAVLALHALRHLWRLGYNEELAIHAIANTDYHGLLGDTGQSQEPDWWAALIEYPEDTHKSVKHAWNTAQLAETMKDLEMSM</sequence>
<protein>
    <submittedName>
        <fullName evidence="1">Uncharacterized protein</fullName>
    </submittedName>
</protein>
<dbReference type="EMBL" id="LFJN01000024">
    <property type="protein sequence ID" value="KPI37482.1"/>
    <property type="molecule type" value="Genomic_DNA"/>
</dbReference>
<proteinExistence type="predicted"/>
<gene>
    <name evidence="1" type="ORF">AB675_10304</name>
</gene>
<dbReference type="Proteomes" id="UP000038010">
    <property type="component" value="Unassembled WGS sequence"/>
</dbReference>
<dbReference type="AlphaFoldDB" id="A0A0N1H592"/>
<organism evidence="1 2">
    <name type="scientific">Cyphellophora attinorum</name>
    <dbReference type="NCBI Taxonomy" id="1664694"/>
    <lineage>
        <taxon>Eukaryota</taxon>
        <taxon>Fungi</taxon>
        <taxon>Dikarya</taxon>
        <taxon>Ascomycota</taxon>
        <taxon>Pezizomycotina</taxon>
        <taxon>Eurotiomycetes</taxon>
        <taxon>Chaetothyriomycetidae</taxon>
        <taxon>Chaetothyriales</taxon>
        <taxon>Cyphellophoraceae</taxon>
        <taxon>Cyphellophora</taxon>
    </lineage>
</organism>
<keyword evidence="2" id="KW-1185">Reference proteome</keyword>
<evidence type="ECO:0000313" key="1">
    <source>
        <dbReference type="EMBL" id="KPI37482.1"/>
    </source>
</evidence>
<dbReference type="RefSeq" id="XP_017997445.1">
    <property type="nucleotide sequence ID" value="XM_018139067.1"/>
</dbReference>
<reference evidence="1 2" key="1">
    <citation type="submission" date="2015-06" db="EMBL/GenBank/DDBJ databases">
        <title>Draft genome of the ant-associated black yeast Phialophora attae CBS 131958.</title>
        <authorList>
            <person name="Moreno L.F."/>
            <person name="Stielow B.J."/>
            <person name="de Hoog S."/>
            <person name="Vicente V.A."/>
            <person name="Weiss V.A."/>
            <person name="de Vries M."/>
            <person name="Cruz L.M."/>
            <person name="Souza E.M."/>
        </authorList>
    </citation>
    <scope>NUCLEOTIDE SEQUENCE [LARGE SCALE GENOMIC DNA]</scope>
    <source>
        <strain evidence="1 2">CBS 131958</strain>
    </source>
</reference>
<name>A0A0N1H592_9EURO</name>
<evidence type="ECO:0000313" key="2">
    <source>
        <dbReference type="Proteomes" id="UP000038010"/>
    </source>
</evidence>
<comment type="caution">
    <text evidence="1">The sequence shown here is derived from an EMBL/GenBank/DDBJ whole genome shotgun (WGS) entry which is preliminary data.</text>
</comment>
<dbReference type="GeneID" id="28730947"/>
<dbReference type="VEuPathDB" id="FungiDB:AB675_10304"/>